<proteinExistence type="predicted"/>
<accession>A0A6C0J3A1</accession>
<evidence type="ECO:0000313" key="2">
    <source>
        <dbReference type="EMBL" id="QHT98427.1"/>
    </source>
</evidence>
<dbReference type="InterPro" id="IPR043913">
    <property type="entry name" value="DUF5764"/>
</dbReference>
<feature type="region of interest" description="Disordered" evidence="1">
    <location>
        <begin position="199"/>
        <end position="296"/>
    </location>
</feature>
<reference evidence="2" key="1">
    <citation type="journal article" date="2020" name="Nature">
        <title>Giant virus diversity and host interactions through global metagenomics.</title>
        <authorList>
            <person name="Schulz F."/>
            <person name="Roux S."/>
            <person name="Paez-Espino D."/>
            <person name="Jungbluth S."/>
            <person name="Walsh D.A."/>
            <person name="Denef V.J."/>
            <person name="McMahon K.D."/>
            <person name="Konstantinidis K.T."/>
            <person name="Eloe-Fadrosh E.A."/>
            <person name="Kyrpides N.C."/>
            <person name="Woyke T."/>
        </authorList>
    </citation>
    <scope>NUCLEOTIDE SEQUENCE</scope>
    <source>
        <strain evidence="2">GVMAG-M-3300025652-16</strain>
    </source>
</reference>
<dbReference type="Pfam" id="PF19068">
    <property type="entry name" value="DUF5764"/>
    <property type="match status" value="1"/>
</dbReference>
<name>A0A6C0J3A1_9ZZZZ</name>
<feature type="compositionally biased region" description="Acidic residues" evidence="1">
    <location>
        <begin position="211"/>
        <end position="224"/>
    </location>
</feature>
<protein>
    <submittedName>
        <fullName evidence="2">Uncharacterized protein</fullName>
    </submittedName>
</protein>
<dbReference type="AlphaFoldDB" id="A0A6C0J3A1"/>
<organism evidence="2">
    <name type="scientific">viral metagenome</name>
    <dbReference type="NCBI Taxonomy" id="1070528"/>
    <lineage>
        <taxon>unclassified sequences</taxon>
        <taxon>metagenomes</taxon>
        <taxon>organismal metagenomes</taxon>
    </lineage>
</organism>
<sequence length="296" mass="33914">MDNLNVLVEAKKEYLGQMCLIMIPPMIEVFQDMYIEAMKTSKGKQVLIMFQKHLKEVPNWSNAMSKRHTDNITDRCTWFGDLLAAVFVACTKILSAVRLKADNKKISLKLPTEEVFIQTCYNNIAKDLYRDPYIFHDEQSEYARDENLRIRFSLCIENTVKELIPVQQILQTYMSQETRDISLDGDIHDSADPDVLDEQMEEMESQPMEGLEPEMEPEPLDEMGGDPQPTGLENEFKTVHGVHAPEAPEPVSEPISQPMGGEESFAEPQPQPQQEPDDNVFFGDAPEQRTKNPRYN</sequence>
<evidence type="ECO:0000256" key="1">
    <source>
        <dbReference type="SAM" id="MobiDB-lite"/>
    </source>
</evidence>
<dbReference type="EMBL" id="MN740292">
    <property type="protein sequence ID" value="QHT98427.1"/>
    <property type="molecule type" value="Genomic_DNA"/>
</dbReference>